<proteinExistence type="predicted"/>
<dbReference type="Proteomes" id="UP001153069">
    <property type="component" value="Unassembled WGS sequence"/>
</dbReference>
<evidence type="ECO:0000256" key="1">
    <source>
        <dbReference type="SAM" id="MobiDB-lite"/>
    </source>
</evidence>
<feature type="region of interest" description="Disordered" evidence="1">
    <location>
        <begin position="739"/>
        <end position="808"/>
    </location>
</feature>
<feature type="chain" id="PRO_5040393552" evidence="2">
    <location>
        <begin position="19"/>
        <end position="808"/>
    </location>
</feature>
<gene>
    <name evidence="3" type="ORF">SEMRO_262_G101950.1</name>
</gene>
<feature type="compositionally biased region" description="Low complexity" evidence="1">
    <location>
        <begin position="773"/>
        <end position="791"/>
    </location>
</feature>
<feature type="signal peptide" evidence="2">
    <location>
        <begin position="1"/>
        <end position="18"/>
    </location>
</feature>
<evidence type="ECO:0000313" key="3">
    <source>
        <dbReference type="EMBL" id="CAB9506297.1"/>
    </source>
</evidence>
<dbReference type="AlphaFoldDB" id="A0A9N8DNL8"/>
<evidence type="ECO:0000313" key="4">
    <source>
        <dbReference type="Proteomes" id="UP001153069"/>
    </source>
</evidence>
<name>A0A9N8DNL8_9STRA</name>
<sequence length="808" mass="88389">MKLFLVSIAMAAAAVVHAENGAKPLRGSEPETKNFQFFDFNQNPFVISGFPLLPEESRLLCPDEWVDFVACTVLECPNLVDECPLSMFYDETSVPDLPELAANMNCSTVEESFCNTFGYDGCCMASCEAQILALASCVVKQTVGGRLRCWEAFDCAAYSEEGPMEGRVCFQEDKDNFSCIYTAELETSEETETWIDAIVTCSLNETIGFDVPNSNDCQCQATIDRGQGSEQVCDCSLCGEDEVQVFSLDCRSNMDNSFVVDSCPTLSCNNECVAPEKVGFLSNFDVELFADRSTITELNETDVTDAFYPMNFVPVIDTLFFKATSESTGYELWLTESSLNDTHLVKDINPGPQSSLDEIGSFALESAELDGLLMFFADDGVHGKELFRSDGTKNGTNLVRDIVDGSEGVSVSSFRGGSMLEYNGDLLFVVTDEDGTETLWKTDGTTDGTDPVGDNFVLPPSVRFNSVLETTSFDDNLYFVAKNKSSSSRLFLFVSDGTVRGTKQLSDRQIAAGKEDLIEFNEKIYFNAGSLWSTDGTIRSTEEVAGPDGATFTDPRSMMVVNSSLFFWSGCQLWTATGSSGSPMEYVLLLDHSDGRDCPNELTKLGERVLFRTRSNREEKPWVTDGTPEGTVALVDALLTSDTSFAVWEHEVAFFAAAKTDASFGHDLWVTDGSPANTHIIGGIGIDEVGLFPHMDNLFIFKNAVYMTVWYLFGPGHEIWRVNIAEDFDASKYIAPPEVANSAETTSDPAAETTSDLVTEATSDPMAEAQMAETVTPSLLETETPTEASSLVDDELTISRTSDGEEDP</sequence>
<organism evidence="3 4">
    <name type="scientific">Seminavis robusta</name>
    <dbReference type="NCBI Taxonomy" id="568900"/>
    <lineage>
        <taxon>Eukaryota</taxon>
        <taxon>Sar</taxon>
        <taxon>Stramenopiles</taxon>
        <taxon>Ochrophyta</taxon>
        <taxon>Bacillariophyta</taxon>
        <taxon>Bacillariophyceae</taxon>
        <taxon>Bacillariophycidae</taxon>
        <taxon>Naviculales</taxon>
        <taxon>Naviculaceae</taxon>
        <taxon>Seminavis</taxon>
    </lineage>
</organism>
<evidence type="ECO:0000256" key="2">
    <source>
        <dbReference type="SAM" id="SignalP"/>
    </source>
</evidence>
<comment type="caution">
    <text evidence="3">The sequence shown here is derived from an EMBL/GenBank/DDBJ whole genome shotgun (WGS) entry which is preliminary data.</text>
</comment>
<reference evidence="3" key="1">
    <citation type="submission" date="2020-06" db="EMBL/GenBank/DDBJ databases">
        <authorList>
            <consortium name="Plant Systems Biology data submission"/>
        </authorList>
    </citation>
    <scope>NUCLEOTIDE SEQUENCE</scope>
    <source>
        <strain evidence="3">D6</strain>
    </source>
</reference>
<dbReference type="EMBL" id="CAICTM010000261">
    <property type="protein sequence ID" value="CAB9506297.1"/>
    <property type="molecule type" value="Genomic_DNA"/>
</dbReference>
<dbReference type="OrthoDB" id="191057at2759"/>
<keyword evidence="4" id="KW-1185">Reference proteome</keyword>
<feature type="compositionally biased region" description="Polar residues" evidence="1">
    <location>
        <begin position="742"/>
        <end position="762"/>
    </location>
</feature>
<protein>
    <submittedName>
        <fullName evidence="3">Inherit from bactNOG: Hyalin repeat protein</fullName>
    </submittedName>
</protein>
<keyword evidence="2" id="KW-0732">Signal</keyword>
<accession>A0A9N8DNL8</accession>